<feature type="region of interest" description="Disordered" evidence="1">
    <location>
        <begin position="203"/>
        <end position="226"/>
    </location>
</feature>
<evidence type="ECO:0000313" key="2">
    <source>
        <dbReference type="EMBL" id="MPM66873.1"/>
    </source>
</evidence>
<gene>
    <name evidence="2" type="ORF">SDC9_113785</name>
</gene>
<dbReference type="EMBL" id="VSSQ01021348">
    <property type="protein sequence ID" value="MPM66873.1"/>
    <property type="molecule type" value="Genomic_DNA"/>
</dbReference>
<feature type="region of interest" description="Disordered" evidence="1">
    <location>
        <begin position="135"/>
        <end position="181"/>
    </location>
</feature>
<reference evidence="2" key="1">
    <citation type="submission" date="2019-08" db="EMBL/GenBank/DDBJ databases">
        <authorList>
            <person name="Kucharzyk K."/>
            <person name="Murdoch R.W."/>
            <person name="Higgins S."/>
            <person name="Loffler F."/>
        </authorList>
    </citation>
    <scope>NUCLEOTIDE SEQUENCE</scope>
</reference>
<comment type="caution">
    <text evidence="2">The sequence shown here is derived from an EMBL/GenBank/DDBJ whole genome shotgun (WGS) entry which is preliminary data.</text>
</comment>
<sequence length="226" mass="23617">MGVVRERVDQLLDVLRDEHVVVDVVLPLVQLGAGREFPVDQEVGDLEVAAPLGELLDRVAAVVEDALVTVDVGDRGMAGGRVEHAGVEGHQAMAVGVADPEQILRPQRPLGDRKLVGLPGAIVANGQSLSHVGTIGSPGVRSGDGWASAASRRVVDRHHHPRPGPRPRPPPAGPARPAVLTGAVGDGNLLRCCAWRRYASEPVAPVSGCGGPGSPVALRKRERKTT</sequence>
<proteinExistence type="predicted"/>
<dbReference type="AlphaFoldDB" id="A0A645BUF8"/>
<accession>A0A645BUF8</accession>
<evidence type="ECO:0000256" key="1">
    <source>
        <dbReference type="SAM" id="MobiDB-lite"/>
    </source>
</evidence>
<feature type="compositionally biased region" description="Basic residues" evidence="1">
    <location>
        <begin position="155"/>
        <end position="165"/>
    </location>
</feature>
<protein>
    <submittedName>
        <fullName evidence="2">Uncharacterized protein</fullName>
    </submittedName>
</protein>
<name>A0A645BUF8_9ZZZZ</name>
<organism evidence="2">
    <name type="scientific">bioreactor metagenome</name>
    <dbReference type="NCBI Taxonomy" id="1076179"/>
    <lineage>
        <taxon>unclassified sequences</taxon>
        <taxon>metagenomes</taxon>
        <taxon>ecological metagenomes</taxon>
    </lineage>
</organism>